<evidence type="ECO:0000256" key="1">
    <source>
        <dbReference type="SAM" id="Phobius"/>
    </source>
</evidence>
<name>A0A098E9S6_9ZZZZ</name>
<evidence type="ECO:0008006" key="3">
    <source>
        <dbReference type="Google" id="ProtNLM"/>
    </source>
</evidence>
<protein>
    <recommendedName>
        <fullName evidence="3">Lipoprotein</fullName>
    </recommendedName>
</protein>
<proteinExistence type="predicted"/>
<keyword evidence="1" id="KW-1133">Transmembrane helix</keyword>
<accession>A0A098E9S6</accession>
<reference evidence="2" key="1">
    <citation type="submission" date="2014-09" db="EMBL/GenBank/DDBJ databases">
        <authorList>
            <person name="Probst J Alexander"/>
        </authorList>
    </citation>
    <scope>NUCLEOTIDE SEQUENCE</scope>
</reference>
<gene>
    <name evidence="2" type="ORF">MSIBF_A1660026</name>
</gene>
<keyword evidence="1" id="KW-0472">Membrane</keyword>
<dbReference type="AlphaFoldDB" id="A0A098E9S6"/>
<dbReference type="EMBL" id="CCXY01000075">
    <property type="protein sequence ID" value="CEG11740.1"/>
    <property type="molecule type" value="Genomic_DNA"/>
</dbReference>
<keyword evidence="1" id="KW-0812">Transmembrane</keyword>
<sequence>MEKINKNKIKGKLDVLFIRAVIASIIGIVVFSGCIGEPQKEQKSSLAEKKTK</sequence>
<organism evidence="2">
    <name type="scientific">groundwater metagenome</name>
    <dbReference type="NCBI Taxonomy" id="717931"/>
    <lineage>
        <taxon>unclassified sequences</taxon>
        <taxon>metagenomes</taxon>
        <taxon>ecological metagenomes</taxon>
    </lineage>
</organism>
<evidence type="ECO:0000313" key="2">
    <source>
        <dbReference type="EMBL" id="CEG11740.1"/>
    </source>
</evidence>
<feature type="transmembrane region" description="Helical" evidence="1">
    <location>
        <begin position="16"/>
        <end position="36"/>
    </location>
</feature>
<dbReference type="PROSITE" id="PS51257">
    <property type="entry name" value="PROKAR_LIPOPROTEIN"/>
    <property type="match status" value="1"/>
</dbReference>